<dbReference type="PRINTS" id="PR00081">
    <property type="entry name" value="GDHRDH"/>
</dbReference>
<keyword evidence="5" id="KW-1185">Reference proteome</keyword>
<dbReference type="InterPro" id="IPR020904">
    <property type="entry name" value="Sc_DH/Rdtase_CS"/>
</dbReference>
<dbReference type="PROSITE" id="PS00061">
    <property type="entry name" value="ADH_SHORT"/>
    <property type="match status" value="1"/>
</dbReference>
<evidence type="ECO:0000313" key="4">
    <source>
        <dbReference type="EMBL" id="MFC6886501.1"/>
    </source>
</evidence>
<dbReference type="InterPro" id="IPR051122">
    <property type="entry name" value="SDR_DHRS6-like"/>
</dbReference>
<organism evidence="4 5">
    <name type="scientific">Actinomadura yumaensis</name>
    <dbReference type="NCBI Taxonomy" id="111807"/>
    <lineage>
        <taxon>Bacteria</taxon>
        <taxon>Bacillati</taxon>
        <taxon>Actinomycetota</taxon>
        <taxon>Actinomycetes</taxon>
        <taxon>Streptosporangiales</taxon>
        <taxon>Thermomonosporaceae</taxon>
        <taxon>Actinomadura</taxon>
    </lineage>
</organism>
<feature type="domain" description="Ketoreductase" evidence="3">
    <location>
        <begin position="8"/>
        <end position="179"/>
    </location>
</feature>
<dbReference type="PANTHER" id="PTHR43477">
    <property type="entry name" value="DIHYDROANTICAPSIN 7-DEHYDROGENASE"/>
    <property type="match status" value="1"/>
</dbReference>
<gene>
    <name evidence="4" type="ORF">ACFQKB_42540</name>
</gene>
<dbReference type="EMBL" id="JBHSXS010000055">
    <property type="protein sequence ID" value="MFC6886501.1"/>
    <property type="molecule type" value="Genomic_DNA"/>
</dbReference>
<dbReference type="InterPro" id="IPR002347">
    <property type="entry name" value="SDR_fam"/>
</dbReference>
<dbReference type="InterPro" id="IPR057326">
    <property type="entry name" value="KR_dom"/>
</dbReference>
<evidence type="ECO:0000256" key="1">
    <source>
        <dbReference type="ARBA" id="ARBA00006484"/>
    </source>
</evidence>
<protein>
    <submittedName>
        <fullName evidence="4">SDR family NAD(P)-dependent oxidoreductase</fullName>
        <ecNumber evidence="4">1.1.1.-</ecNumber>
    </submittedName>
</protein>
<dbReference type="PRINTS" id="PR00080">
    <property type="entry name" value="SDRFAMILY"/>
</dbReference>
<evidence type="ECO:0000256" key="2">
    <source>
        <dbReference type="ARBA" id="ARBA00023002"/>
    </source>
</evidence>
<dbReference type="CDD" id="cd05233">
    <property type="entry name" value="SDR_c"/>
    <property type="match status" value="1"/>
</dbReference>
<comment type="similarity">
    <text evidence="1">Belongs to the short-chain dehydrogenases/reductases (SDR) family.</text>
</comment>
<dbReference type="SUPFAM" id="SSF51735">
    <property type="entry name" value="NAD(P)-binding Rossmann-fold domains"/>
    <property type="match status" value="1"/>
</dbReference>
<name>A0ABW2CXK2_9ACTN</name>
<evidence type="ECO:0000259" key="3">
    <source>
        <dbReference type="SMART" id="SM00822"/>
    </source>
</evidence>
<reference evidence="5" key="1">
    <citation type="journal article" date="2019" name="Int. J. Syst. Evol. Microbiol.">
        <title>The Global Catalogue of Microorganisms (GCM) 10K type strain sequencing project: providing services to taxonomists for standard genome sequencing and annotation.</title>
        <authorList>
            <consortium name="The Broad Institute Genomics Platform"/>
            <consortium name="The Broad Institute Genome Sequencing Center for Infectious Disease"/>
            <person name="Wu L."/>
            <person name="Ma J."/>
        </authorList>
    </citation>
    <scope>NUCLEOTIDE SEQUENCE [LARGE SCALE GENOMIC DNA]</scope>
    <source>
        <strain evidence="5">JCM 3369</strain>
    </source>
</reference>
<dbReference type="RefSeq" id="WP_160820338.1">
    <property type="nucleotide sequence ID" value="NZ_JBHSXS010000055.1"/>
</dbReference>
<dbReference type="Proteomes" id="UP001596380">
    <property type="component" value="Unassembled WGS sequence"/>
</dbReference>
<sequence>MNGLDGMRTVVTGAGGAIGRAVVRRLVEEGARVAAFDVKPPELDGVACAVGADVTDEADLARAVAEASDALGGIDALVAMAGIHASAPTHELDLATFRRVLDVSAVGTFLSAKAVLPGMLAQGNGRILTFGSTAAVRAAPGLTAYAAAKGAVLQITRSIAVEYADRGIRANCICPGGVETPLLSAIDAERTGPDHFKERHPIGRYSKPEEIASAVAFLLSDDSSFVLGAAVMVDGGYSAS</sequence>
<keyword evidence="2 4" id="KW-0560">Oxidoreductase</keyword>
<dbReference type="PANTHER" id="PTHR43477:SF1">
    <property type="entry name" value="DIHYDROANTICAPSIN 7-DEHYDROGENASE"/>
    <property type="match status" value="1"/>
</dbReference>
<proteinExistence type="inferred from homology"/>
<dbReference type="EC" id="1.1.1.-" evidence="4"/>
<dbReference type="SMART" id="SM00822">
    <property type="entry name" value="PKS_KR"/>
    <property type="match status" value="1"/>
</dbReference>
<dbReference type="Pfam" id="PF13561">
    <property type="entry name" value="adh_short_C2"/>
    <property type="match status" value="1"/>
</dbReference>
<comment type="caution">
    <text evidence="4">The sequence shown here is derived from an EMBL/GenBank/DDBJ whole genome shotgun (WGS) entry which is preliminary data.</text>
</comment>
<evidence type="ECO:0000313" key="5">
    <source>
        <dbReference type="Proteomes" id="UP001596380"/>
    </source>
</evidence>
<dbReference type="InterPro" id="IPR036291">
    <property type="entry name" value="NAD(P)-bd_dom_sf"/>
</dbReference>
<dbReference type="Gene3D" id="3.40.50.720">
    <property type="entry name" value="NAD(P)-binding Rossmann-like Domain"/>
    <property type="match status" value="1"/>
</dbReference>
<accession>A0ABW2CXK2</accession>
<dbReference type="GO" id="GO:0016491">
    <property type="term" value="F:oxidoreductase activity"/>
    <property type="evidence" value="ECO:0007669"/>
    <property type="project" value="UniProtKB-KW"/>
</dbReference>